<feature type="domain" description="DNA-binding protein H-NS-like C-terminal" evidence="6">
    <location>
        <begin position="63"/>
        <end position="101"/>
    </location>
</feature>
<dbReference type="PANTHER" id="PTHR38097">
    <property type="match status" value="1"/>
</dbReference>
<dbReference type="Proteomes" id="UP000189627">
    <property type="component" value="Chromosome 2"/>
</dbReference>
<keyword evidence="4 7" id="KW-0238">DNA-binding</keyword>
<dbReference type="Gene3D" id="4.10.430.30">
    <property type="match status" value="1"/>
</dbReference>
<dbReference type="GO" id="GO:0009295">
    <property type="term" value="C:nucleoid"/>
    <property type="evidence" value="ECO:0007669"/>
    <property type="project" value="UniProtKB-SubCell"/>
</dbReference>
<dbReference type="SUPFAM" id="SSF81273">
    <property type="entry name" value="H-NS histone-like proteins"/>
    <property type="match status" value="1"/>
</dbReference>
<evidence type="ECO:0000256" key="5">
    <source>
        <dbReference type="SAM" id="MobiDB-lite"/>
    </source>
</evidence>
<evidence type="ECO:0000259" key="6">
    <source>
        <dbReference type="SMART" id="SM00528"/>
    </source>
</evidence>
<dbReference type="OrthoDB" id="5297879at2"/>
<organism evidence="7 8">
    <name type="scientific">Cupriavidus necator</name>
    <name type="common">Alcaligenes eutrophus</name>
    <name type="synonym">Ralstonia eutropha</name>
    <dbReference type="NCBI Taxonomy" id="106590"/>
    <lineage>
        <taxon>Bacteria</taxon>
        <taxon>Pseudomonadati</taxon>
        <taxon>Pseudomonadota</taxon>
        <taxon>Betaproteobacteria</taxon>
        <taxon>Burkholderiales</taxon>
        <taxon>Burkholderiaceae</taxon>
        <taxon>Cupriavidus</taxon>
    </lineage>
</organism>
<feature type="region of interest" description="Disordered" evidence="5">
    <location>
        <begin position="46"/>
        <end position="90"/>
    </location>
</feature>
<evidence type="ECO:0000313" key="8">
    <source>
        <dbReference type="Proteomes" id="UP000189627"/>
    </source>
</evidence>
<evidence type="ECO:0000256" key="4">
    <source>
        <dbReference type="ARBA" id="ARBA00023125"/>
    </source>
</evidence>
<evidence type="ECO:0000256" key="3">
    <source>
        <dbReference type="ARBA" id="ARBA00022490"/>
    </source>
</evidence>
<dbReference type="RefSeq" id="WP_078199027.1">
    <property type="nucleotide sequence ID" value="NZ_CP017758.1"/>
</dbReference>
<name>A0A1U9UV47_CUPNE</name>
<evidence type="ECO:0000313" key="7">
    <source>
        <dbReference type="EMBL" id="AQV96564.1"/>
    </source>
</evidence>
<dbReference type="GO" id="GO:0003677">
    <property type="term" value="F:DNA binding"/>
    <property type="evidence" value="ECO:0007669"/>
    <property type="project" value="UniProtKB-KW"/>
</dbReference>
<dbReference type="KEGG" id="cuh:BJN34_22110"/>
<proteinExistence type="inferred from homology"/>
<dbReference type="InterPro" id="IPR027444">
    <property type="entry name" value="H-NS_C_dom"/>
</dbReference>
<reference evidence="8" key="1">
    <citation type="submission" date="2017-02" db="EMBL/GenBank/DDBJ databases">
        <title>Complete genome sequence of Cupriavidus necator strain NH9, a 3-chlorobenzoate degrader.</title>
        <authorList>
            <person name="Moriuchi R."/>
            <person name="Dohra H."/>
            <person name="Ogawa N."/>
        </authorList>
    </citation>
    <scope>NUCLEOTIDE SEQUENCE [LARGE SCALE GENOMIC DNA]</scope>
    <source>
        <strain evidence="8">NH9</strain>
    </source>
</reference>
<sequence>MATYKQLLAQKEALEAQLEEARSTEVASVIEKIRSLMAEFGLSAEDIQGKRRRGRPAGSGTAKATKEPLPPKYRDPKTGKTWSGRGRAPAWLGKNPNRFLIAEE</sequence>
<protein>
    <submittedName>
        <fullName evidence="7">DNA-binding protein</fullName>
    </submittedName>
</protein>
<dbReference type="AlphaFoldDB" id="A0A1U9UV47"/>
<comment type="subcellular location">
    <subcellularLocation>
        <location evidence="1">Cytoplasm</location>
        <location evidence="1">Nucleoid</location>
    </subcellularLocation>
</comment>
<keyword evidence="3" id="KW-0963">Cytoplasm</keyword>
<dbReference type="SMART" id="SM00528">
    <property type="entry name" value="HNS"/>
    <property type="match status" value="1"/>
</dbReference>
<gene>
    <name evidence="7" type="ORF">BJN34_22110</name>
</gene>
<accession>A0A1U9UV47</accession>
<evidence type="ECO:0000256" key="2">
    <source>
        <dbReference type="ARBA" id="ARBA00010610"/>
    </source>
</evidence>
<dbReference type="EMBL" id="CP017758">
    <property type="protein sequence ID" value="AQV96564.1"/>
    <property type="molecule type" value="Genomic_DNA"/>
</dbReference>
<dbReference type="PANTHER" id="PTHR38097:SF2">
    <property type="entry name" value="DNA-BINDING PROTEIN STPA"/>
    <property type="match status" value="1"/>
</dbReference>
<comment type="similarity">
    <text evidence="2">Belongs to the histone-like protein H-NS family.</text>
</comment>
<dbReference type="Pfam" id="PF00816">
    <property type="entry name" value="Histone_HNS"/>
    <property type="match status" value="1"/>
</dbReference>
<evidence type="ECO:0000256" key="1">
    <source>
        <dbReference type="ARBA" id="ARBA00004453"/>
    </source>
</evidence>